<gene>
    <name evidence="1" type="ORF">CEXT_576271</name>
</gene>
<evidence type="ECO:0000313" key="2">
    <source>
        <dbReference type="Proteomes" id="UP001054945"/>
    </source>
</evidence>
<evidence type="ECO:0008006" key="3">
    <source>
        <dbReference type="Google" id="ProtNLM"/>
    </source>
</evidence>
<keyword evidence="2" id="KW-1185">Reference proteome</keyword>
<organism evidence="1 2">
    <name type="scientific">Caerostris extrusa</name>
    <name type="common">Bark spider</name>
    <name type="synonym">Caerostris bankana</name>
    <dbReference type="NCBI Taxonomy" id="172846"/>
    <lineage>
        <taxon>Eukaryota</taxon>
        <taxon>Metazoa</taxon>
        <taxon>Ecdysozoa</taxon>
        <taxon>Arthropoda</taxon>
        <taxon>Chelicerata</taxon>
        <taxon>Arachnida</taxon>
        <taxon>Araneae</taxon>
        <taxon>Araneomorphae</taxon>
        <taxon>Entelegynae</taxon>
        <taxon>Araneoidea</taxon>
        <taxon>Araneidae</taxon>
        <taxon>Caerostris</taxon>
    </lineage>
</organism>
<comment type="caution">
    <text evidence="1">The sequence shown here is derived from an EMBL/GenBank/DDBJ whole genome shotgun (WGS) entry which is preliminary data.</text>
</comment>
<name>A0AAV4QGS9_CAEEX</name>
<dbReference type="AlphaFoldDB" id="A0AAV4QGS9"/>
<proteinExistence type="predicted"/>
<protein>
    <recommendedName>
        <fullName evidence="3">LAGLIDADG homing endonuclease</fullName>
    </recommendedName>
</protein>
<sequence length="132" mass="15083">MLELHDNTDFSTVVCLSKCLLLHTAYKLYFHGPGLAERHNLKLCDSFVLTIPVTYSGFLIFEARYPVSLKHGVPFKTLRISNNFMGSTMACNYGLKLLSTSYGKQKVKFDIYSLIFAVLTFKQILYNSLKLR</sequence>
<evidence type="ECO:0000313" key="1">
    <source>
        <dbReference type="EMBL" id="GIY08625.1"/>
    </source>
</evidence>
<accession>A0AAV4QGS9</accession>
<dbReference type="Proteomes" id="UP001054945">
    <property type="component" value="Unassembled WGS sequence"/>
</dbReference>
<reference evidence="1 2" key="1">
    <citation type="submission" date="2021-06" db="EMBL/GenBank/DDBJ databases">
        <title>Caerostris extrusa draft genome.</title>
        <authorList>
            <person name="Kono N."/>
            <person name="Arakawa K."/>
        </authorList>
    </citation>
    <scope>NUCLEOTIDE SEQUENCE [LARGE SCALE GENOMIC DNA]</scope>
</reference>
<dbReference type="EMBL" id="BPLR01006272">
    <property type="protein sequence ID" value="GIY08625.1"/>
    <property type="molecule type" value="Genomic_DNA"/>
</dbReference>